<dbReference type="InterPro" id="IPR041930">
    <property type="entry name" value="Acetylene_hydratase"/>
</dbReference>
<dbReference type="InterPro" id="IPR050612">
    <property type="entry name" value="Prok_Mopterin_Oxidored"/>
</dbReference>
<dbReference type="EMBL" id="JASJEU010000005">
    <property type="protein sequence ID" value="MDJ1649730.1"/>
    <property type="molecule type" value="Genomic_DNA"/>
</dbReference>
<dbReference type="Gene3D" id="2.20.25.90">
    <property type="entry name" value="ADC-like domains"/>
    <property type="match status" value="1"/>
</dbReference>
<dbReference type="InterPro" id="IPR037949">
    <property type="entry name" value="MopB_CT_Acetylene-hydratase"/>
</dbReference>
<dbReference type="PANTHER" id="PTHR43742">
    <property type="entry name" value="TRIMETHYLAMINE-N-OXIDE REDUCTASE"/>
    <property type="match status" value="1"/>
</dbReference>
<keyword evidence="7" id="KW-1185">Reference proteome</keyword>
<dbReference type="SUPFAM" id="SSF50692">
    <property type="entry name" value="ADC-like"/>
    <property type="match status" value="1"/>
</dbReference>
<dbReference type="Pfam" id="PF01568">
    <property type="entry name" value="Molydop_binding"/>
    <property type="match status" value="1"/>
</dbReference>
<reference evidence="6 7" key="1">
    <citation type="submission" date="2023-05" db="EMBL/GenBank/DDBJ databases">
        <title>Gordonibacter KGMB12511T sp. nov., isolated from faeces of healthy Korean.</title>
        <authorList>
            <person name="Kim H.S."/>
            <person name="Kim J.-S."/>
            <person name="Suh M.K."/>
            <person name="Eom M.K."/>
            <person name="Do H.E."/>
            <person name="Lee J.-S."/>
        </authorList>
    </citation>
    <scope>NUCLEOTIDE SEQUENCE [LARGE SCALE GENOMIC DNA]</scope>
    <source>
        <strain evidence="6 7">KGMB12511</strain>
    </source>
</reference>
<evidence type="ECO:0000256" key="3">
    <source>
        <dbReference type="ARBA" id="ARBA00023004"/>
    </source>
</evidence>
<dbReference type="SUPFAM" id="SSF53706">
    <property type="entry name" value="Formate dehydrogenase/DMSO reductase, domains 1-3"/>
    <property type="match status" value="1"/>
</dbReference>
<dbReference type="PANTHER" id="PTHR43742:SF6">
    <property type="entry name" value="OXIDOREDUCTASE YYAE-RELATED"/>
    <property type="match status" value="1"/>
</dbReference>
<evidence type="ECO:0000313" key="6">
    <source>
        <dbReference type="EMBL" id="MDJ1649730.1"/>
    </source>
</evidence>
<dbReference type="InterPro" id="IPR006657">
    <property type="entry name" value="MoPterin_dinucl-bd_dom"/>
</dbReference>
<comment type="caution">
    <text evidence="6">The sequence shown here is derived from an EMBL/GenBank/DDBJ whole genome shotgun (WGS) entry which is preliminary data.</text>
</comment>
<dbReference type="Gene3D" id="2.40.40.20">
    <property type="match status" value="1"/>
</dbReference>
<name>A0ABT7DNJ7_9ACTN</name>
<keyword evidence="4" id="KW-0411">Iron-sulfur</keyword>
<accession>A0ABT7DNJ7</accession>
<evidence type="ECO:0000256" key="1">
    <source>
        <dbReference type="ARBA" id="ARBA00010312"/>
    </source>
</evidence>
<comment type="similarity">
    <text evidence="1">Belongs to the prokaryotic molybdopterin-containing oxidoreductase family.</text>
</comment>
<proteinExistence type="inferred from homology"/>
<dbReference type="Pfam" id="PF04879">
    <property type="entry name" value="Molybdop_Fe4S4"/>
    <property type="match status" value="1"/>
</dbReference>
<evidence type="ECO:0000313" key="7">
    <source>
        <dbReference type="Proteomes" id="UP001232750"/>
    </source>
</evidence>
<feature type="domain" description="4Fe-4S Mo/W bis-MGD-type" evidence="5">
    <location>
        <begin position="22"/>
        <end position="78"/>
    </location>
</feature>
<organism evidence="6 7">
    <name type="scientific">Gordonibacter faecis</name>
    <dbReference type="NCBI Taxonomy" id="3047475"/>
    <lineage>
        <taxon>Bacteria</taxon>
        <taxon>Bacillati</taxon>
        <taxon>Actinomycetota</taxon>
        <taxon>Coriobacteriia</taxon>
        <taxon>Eggerthellales</taxon>
        <taxon>Eggerthellaceae</taxon>
        <taxon>Gordonibacter</taxon>
    </lineage>
</organism>
<keyword evidence="3" id="KW-0408">Iron</keyword>
<dbReference type="Proteomes" id="UP001232750">
    <property type="component" value="Unassembled WGS sequence"/>
</dbReference>
<dbReference type="InterPro" id="IPR006656">
    <property type="entry name" value="Mopterin_OxRdtase"/>
</dbReference>
<dbReference type="PROSITE" id="PS51669">
    <property type="entry name" value="4FE4S_MOW_BIS_MGD"/>
    <property type="match status" value="1"/>
</dbReference>
<keyword evidence="2" id="KW-0479">Metal-binding</keyword>
<evidence type="ECO:0000259" key="5">
    <source>
        <dbReference type="PROSITE" id="PS51669"/>
    </source>
</evidence>
<evidence type="ECO:0000256" key="2">
    <source>
        <dbReference type="ARBA" id="ARBA00022723"/>
    </source>
</evidence>
<gene>
    <name evidence="6" type="ORF">QNJ86_02850</name>
</gene>
<evidence type="ECO:0000256" key="4">
    <source>
        <dbReference type="ARBA" id="ARBA00023014"/>
    </source>
</evidence>
<dbReference type="SMART" id="SM00926">
    <property type="entry name" value="Molybdop_Fe4S4"/>
    <property type="match status" value="1"/>
</dbReference>
<protein>
    <submittedName>
        <fullName evidence="6">Molybdopterin-dependent oxidoreductase</fullName>
    </submittedName>
</protein>
<dbReference type="Pfam" id="PF00384">
    <property type="entry name" value="Molybdopterin"/>
    <property type="match status" value="1"/>
</dbReference>
<dbReference type="CDD" id="cd02781">
    <property type="entry name" value="MopB_CT_Acetylene-hydratase"/>
    <property type="match status" value="1"/>
</dbReference>
<sequence>MKFENDLDKPWCYEEGDYTVTRSSIWSPPGCHPVGCGVKLYVKDGVLEKVEGDENNPVTNGRLCVRCLALKDYIYNPSRVIHPLKRAREDRGKDKWERTTWDDAFDIIERKTTEIKEKYGAESICLLSGTGRDGGILSQTLAHAVFGTPNSAYTQSGYACYEPRCASAMFASGVGYPEIDYAGGLPGGYDDPDYVVPEVIMVWGKQPLASNGDGLFGHAVLDLMRCGAKLIAIDPRVNWLTTRAVLQLRLRPGTDAALGLALINIIVTEELYDHDFVERWTWGFEELAERAKEMPPERAAEICGLNVEDIYAVARTYAKAKPASIAWGLAIDQQQNGVQAGHCILSLMALTGNLDVPGGQLMGGEFQDDTVVPNYGWNKLDPDLRAKTIGMDQYPYYVNSILNAHADLLLDALETGDPYEFHMVIVQSNNLLSPTNSAQPQRWHKALSKLDFGIGTDLFITPTIQACCDIFLPLATAAEKDSINMTHYTLSPVTYGATNKAITVGECKDDYQVIWELGKRLNPEIWNDGTYADLHDFIADVRIAREMTFAELRDKVYHKRGVTYRKYEKGLLRPNGELGFNTRSGRFEFYSYLFQYYGDDPLPYYQEPPFSPVSTPEIAEKYPFILMTGAREYASFHSEHRQVVPLRELVPNPLLEIHPDDAKKRGVADGQWVLIENQFGQAKFKAKVTPTVYPGTVHAHHGWWFPEDDPEEPSLFGVWKSNCNCLVPHKRIGKLGYGAPFKNSLCNVSPLTENYDLDLKDFAERFGKLVY</sequence>
<dbReference type="InterPro" id="IPR006963">
    <property type="entry name" value="Mopterin_OxRdtase_4Fe-4S_dom"/>
</dbReference>
<dbReference type="InterPro" id="IPR009010">
    <property type="entry name" value="Asp_de-COase-like_dom_sf"/>
</dbReference>
<dbReference type="CDD" id="cd02759">
    <property type="entry name" value="MopB_Acetylene-hydratase"/>
    <property type="match status" value="1"/>
</dbReference>
<dbReference type="Gene3D" id="3.40.228.10">
    <property type="entry name" value="Dimethylsulfoxide Reductase, domain 2"/>
    <property type="match status" value="1"/>
</dbReference>
<dbReference type="Gene3D" id="3.40.50.740">
    <property type="match status" value="1"/>
</dbReference>
<dbReference type="RefSeq" id="WP_283831070.1">
    <property type="nucleotide sequence ID" value="NZ_JASJEU010000005.1"/>
</dbReference>